<reference evidence="1 2" key="1">
    <citation type="submission" date="2021-02" db="EMBL/GenBank/DDBJ databases">
        <title>A novel species of genus Amphritea isolated from a fishpond in China.</title>
        <authorList>
            <person name="Lu H."/>
        </authorList>
    </citation>
    <scope>NUCLEOTIDE SEQUENCE [LARGE SCALE GENOMIC DNA]</scope>
    <source>
        <strain evidence="1 2">RP18W</strain>
    </source>
</reference>
<dbReference type="Proteomes" id="UP000760472">
    <property type="component" value="Unassembled WGS sequence"/>
</dbReference>
<name>A0ABS2W4N1_9GAMM</name>
<dbReference type="Gene3D" id="3.50.50.60">
    <property type="entry name" value="FAD/NAD(P)-binding domain"/>
    <property type="match status" value="1"/>
</dbReference>
<dbReference type="EMBL" id="JAFFZP010000005">
    <property type="protein sequence ID" value="MBN0986665.1"/>
    <property type="molecule type" value="Genomic_DNA"/>
</dbReference>
<dbReference type="InterPro" id="IPR036188">
    <property type="entry name" value="FAD/NAD-bd_sf"/>
</dbReference>
<sequence>MHSKSEDILVIGAGASGLAFALECIDHGFKVRLIDRRNNACRSTDEKRSFC</sequence>
<dbReference type="Pfam" id="PF13450">
    <property type="entry name" value="NAD_binding_8"/>
    <property type="match status" value="1"/>
</dbReference>
<organism evidence="1 2">
    <name type="scientific">Amphritea pacifica</name>
    <dbReference type="NCBI Taxonomy" id="2811233"/>
    <lineage>
        <taxon>Bacteria</taxon>
        <taxon>Pseudomonadati</taxon>
        <taxon>Pseudomonadota</taxon>
        <taxon>Gammaproteobacteria</taxon>
        <taxon>Oceanospirillales</taxon>
        <taxon>Oceanospirillaceae</taxon>
        <taxon>Amphritea</taxon>
    </lineage>
</organism>
<protein>
    <submittedName>
        <fullName evidence="1">NAD(P)-binding protein</fullName>
    </submittedName>
</protein>
<keyword evidence="2" id="KW-1185">Reference proteome</keyword>
<gene>
    <name evidence="1" type="ORF">JW498_04780</name>
</gene>
<dbReference type="RefSeq" id="WP_205210724.1">
    <property type="nucleotide sequence ID" value="NZ_JAFFZO010000017.1"/>
</dbReference>
<comment type="caution">
    <text evidence="1">The sequence shown here is derived from an EMBL/GenBank/DDBJ whole genome shotgun (WGS) entry which is preliminary data.</text>
</comment>
<evidence type="ECO:0000313" key="2">
    <source>
        <dbReference type="Proteomes" id="UP000760472"/>
    </source>
</evidence>
<proteinExistence type="predicted"/>
<evidence type="ECO:0000313" key="1">
    <source>
        <dbReference type="EMBL" id="MBN0986665.1"/>
    </source>
</evidence>
<accession>A0ABS2W4N1</accession>
<dbReference type="SUPFAM" id="SSF51905">
    <property type="entry name" value="FAD/NAD(P)-binding domain"/>
    <property type="match status" value="1"/>
</dbReference>